<proteinExistence type="predicted"/>
<gene>
    <name evidence="2" type="ORF">ZOSMA_116G00320</name>
</gene>
<evidence type="ECO:0008006" key="4">
    <source>
        <dbReference type="Google" id="ProtNLM"/>
    </source>
</evidence>
<dbReference type="PANTHER" id="PTHR34560:SF1">
    <property type="entry name" value="START DOMAIN-CONTAINING PROTEIN"/>
    <property type="match status" value="1"/>
</dbReference>
<feature type="region of interest" description="Disordered" evidence="1">
    <location>
        <begin position="326"/>
        <end position="350"/>
    </location>
</feature>
<organism evidence="2 3">
    <name type="scientific">Zostera marina</name>
    <name type="common">Eelgrass</name>
    <dbReference type="NCBI Taxonomy" id="29655"/>
    <lineage>
        <taxon>Eukaryota</taxon>
        <taxon>Viridiplantae</taxon>
        <taxon>Streptophyta</taxon>
        <taxon>Embryophyta</taxon>
        <taxon>Tracheophyta</taxon>
        <taxon>Spermatophyta</taxon>
        <taxon>Magnoliopsida</taxon>
        <taxon>Liliopsida</taxon>
        <taxon>Zosteraceae</taxon>
        <taxon>Zostera</taxon>
    </lineage>
</organism>
<evidence type="ECO:0000313" key="2">
    <source>
        <dbReference type="EMBL" id="KMZ75309.1"/>
    </source>
</evidence>
<dbReference type="Gene3D" id="3.30.530.20">
    <property type="match status" value="1"/>
</dbReference>
<dbReference type="EMBL" id="LFYR01000182">
    <property type="protein sequence ID" value="KMZ75309.1"/>
    <property type="molecule type" value="Genomic_DNA"/>
</dbReference>
<keyword evidence="3" id="KW-1185">Reference proteome</keyword>
<dbReference type="AlphaFoldDB" id="A0A0K9Q290"/>
<feature type="region of interest" description="Disordered" evidence="1">
    <location>
        <begin position="376"/>
        <end position="408"/>
    </location>
</feature>
<evidence type="ECO:0000313" key="3">
    <source>
        <dbReference type="Proteomes" id="UP000036987"/>
    </source>
</evidence>
<reference evidence="3" key="1">
    <citation type="journal article" date="2016" name="Nature">
        <title>The genome of the seagrass Zostera marina reveals angiosperm adaptation to the sea.</title>
        <authorList>
            <person name="Olsen J.L."/>
            <person name="Rouze P."/>
            <person name="Verhelst B."/>
            <person name="Lin Y.-C."/>
            <person name="Bayer T."/>
            <person name="Collen J."/>
            <person name="Dattolo E."/>
            <person name="De Paoli E."/>
            <person name="Dittami S."/>
            <person name="Maumus F."/>
            <person name="Michel G."/>
            <person name="Kersting A."/>
            <person name="Lauritano C."/>
            <person name="Lohaus R."/>
            <person name="Toepel M."/>
            <person name="Tonon T."/>
            <person name="Vanneste K."/>
            <person name="Amirebrahimi M."/>
            <person name="Brakel J."/>
            <person name="Bostroem C."/>
            <person name="Chovatia M."/>
            <person name="Grimwood J."/>
            <person name="Jenkins J.W."/>
            <person name="Jueterbock A."/>
            <person name="Mraz A."/>
            <person name="Stam W.T."/>
            <person name="Tice H."/>
            <person name="Bornberg-Bauer E."/>
            <person name="Green P.J."/>
            <person name="Pearson G.A."/>
            <person name="Procaccini G."/>
            <person name="Duarte C.M."/>
            <person name="Schmutz J."/>
            <person name="Reusch T.B.H."/>
            <person name="Van de Peer Y."/>
        </authorList>
    </citation>
    <scope>NUCLEOTIDE SEQUENCE [LARGE SCALE GENOMIC DNA]</scope>
    <source>
        <strain evidence="3">cv. Finnish</strain>
    </source>
</reference>
<dbReference type="OMA" id="PLQECLC"/>
<dbReference type="OrthoDB" id="17317at2759"/>
<dbReference type="PANTHER" id="PTHR34560">
    <property type="entry name" value="POLYKETIDE CYCLASE/DEHYDRASE/LIPID TRANSPORT SUPERFAMILY PROTEIN"/>
    <property type="match status" value="1"/>
</dbReference>
<dbReference type="Proteomes" id="UP000036987">
    <property type="component" value="Unassembled WGS sequence"/>
</dbReference>
<sequence length="454" mass="51395">MKNQRMRESRDRFDRSLSSNNCSKEAIEALVENQLQRSAFSGSQVNLQTIVQKRAQEVSIFLDMLRSASSNPNESSSSSQNDWKLKQESDQLRVMYREGPPGTPFHTLLAEGFIDGPVDIGLCVSWEATLYKNWWPQYNVPTFKIISSSSLQKVRIGEEISLIRVKPPWPVTEREAILHSFEVEFFQEQLILVLLKTIPSTEKCDLSTHGFSNAGVPDAKDAVRIDIVGGFAIQKMTTDRSYFRVIANMDIKLDFMPPSLINFISRQLIGNGHKLYQKAVASVVRGDEKYVEALKETMYIRIREYLYSSNHLKPRDLPQKISEIEEEQHSAAPHSNPPPTLGGSAGDSRKNEEYISPEVVQALGILDEAITVFRHLRSPNGEPSPASPAIRHSRSESASESEAQEHPSVLERMSKVFDEVSADADATRQATYYAHRSKPRKKKLKKKKCFVCFF</sequence>
<protein>
    <recommendedName>
        <fullName evidence="4">START domain-containing protein</fullName>
    </recommendedName>
</protein>
<dbReference type="SUPFAM" id="SSF55961">
    <property type="entry name" value="Bet v1-like"/>
    <property type="match status" value="1"/>
</dbReference>
<name>A0A0K9Q290_ZOSMR</name>
<feature type="compositionally biased region" description="Basic and acidic residues" evidence="1">
    <location>
        <begin position="393"/>
        <end position="408"/>
    </location>
</feature>
<dbReference type="STRING" id="29655.A0A0K9Q290"/>
<dbReference type="InterPro" id="IPR023393">
    <property type="entry name" value="START-like_dom_sf"/>
</dbReference>
<evidence type="ECO:0000256" key="1">
    <source>
        <dbReference type="SAM" id="MobiDB-lite"/>
    </source>
</evidence>
<accession>A0A0K9Q290</accession>
<comment type="caution">
    <text evidence="2">The sequence shown here is derived from an EMBL/GenBank/DDBJ whole genome shotgun (WGS) entry which is preliminary data.</text>
</comment>